<dbReference type="SUPFAM" id="SSF159133">
    <property type="entry name" value="EutN/CcmL-like"/>
    <property type="match status" value="1"/>
</dbReference>
<evidence type="ECO:0000313" key="4">
    <source>
        <dbReference type="EMBL" id="MBA2117911.1"/>
    </source>
</evidence>
<dbReference type="PANTHER" id="PTHR36539:SF1">
    <property type="entry name" value="BACTERIAL MICROCOMPARTMENT SHELL VERTEX PROTEIN EUTN"/>
    <property type="match status" value="1"/>
</dbReference>
<dbReference type="CDD" id="cd01614">
    <property type="entry name" value="EutN_CcmL"/>
    <property type="match status" value="1"/>
</dbReference>
<evidence type="ECO:0000256" key="2">
    <source>
        <dbReference type="ARBA" id="ARBA00024446"/>
    </source>
</evidence>
<keyword evidence="2" id="KW-1283">Bacterial microcompartment</keyword>
<dbReference type="EMBL" id="JABRWO010000022">
    <property type="protein sequence ID" value="MBA2117911.1"/>
    <property type="molecule type" value="Genomic_DNA"/>
</dbReference>
<dbReference type="InterPro" id="IPR004992">
    <property type="entry name" value="EutN_CcmL"/>
</dbReference>
<dbReference type="Pfam" id="PF03319">
    <property type="entry name" value="EutN_CcmL"/>
    <property type="match status" value="1"/>
</dbReference>
<evidence type="ECO:0000256" key="3">
    <source>
        <dbReference type="SAM" id="MobiDB-lite"/>
    </source>
</evidence>
<keyword evidence="5" id="KW-1185">Reference proteome</keyword>
<dbReference type="GO" id="GO:0031469">
    <property type="term" value="C:bacterial microcompartment"/>
    <property type="evidence" value="ECO:0007669"/>
    <property type="project" value="UniProtKB-SubCell"/>
</dbReference>
<sequence>MFIAKVTGSVISTQKVDTMVGHKLLVVEPYRLEAKDRQSLVTTGRTFVAVDMLGSGVGDFVLITQGSSARLTPETKSLPIDCVVIGIVDRAHIESTCVFDRAEDTDQPPAKAQPTPAPKPKPKPKSVPKPEPTPSPEKPSEQDSES</sequence>
<reference evidence="4 5" key="1">
    <citation type="submission" date="2020-05" db="EMBL/GenBank/DDBJ databases">
        <title>Bremerella alba sp. nov., a novel planctomycete isolated from the surface of the macroalga Fucus spiralis.</title>
        <authorList>
            <person name="Godinho O."/>
            <person name="Botelho R."/>
            <person name="Albuquerque L."/>
            <person name="Wiegand S."/>
            <person name="Da Costa M.S."/>
            <person name="Lobo-Da-Cunha A."/>
            <person name="Jogler C."/>
            <person name="Lage O.M."/>
        </authorList>
    </citation>
    <scope>NUCLEOTIDE SEQUENCE [LARGE SCALE GENOMIC DNA]</scope>
    <source>
        <strain evidence="4 5">FF15</strain>
    </source>
</reference>
<dbReference type="InterPro" id="IPR036677">
    <property type="entry name" value="EutN_CcmL_sf"/>
</dbReference>
<name>A0A7V8VB38_9BACT</name>
<comment type="subcellular location">
    <subcellularLocation>
        <location evidence="1">Bacterial microcompartment</location>
    </subcellularLocation>
</comment>
<dbReference type="Proteomes" id="UP000551616">
    <property type="component" value="Unassembled WGS sequence"/>
</dbReference>
<dbReference type="Gene3D" id="2.40.50.220">
    <property type="entry name" value="EutN/Ccml"/>
    <property type="match status" value="1"/>
</dbReference>
<feature type="region of interest" description="Disordered" evidence="3">
    <location>
        <begin position="99"/>
        <end position="146"/>
    </location>
</feature>
<dbReference type="PANTHER" id="PTHR36539">
    <property type="entry name" value="ETHANOLAMINE UTILIZATION PROTEIN EUTN"/>
    <property type="match status" value="1"/>
</dbReference>
<proteinExistence type="predicted"/>
<feature type="compositionally biased region" description="Pro residues" evidence="3">
    <location>
        <begin position="127"/>
        <end position="137"/>
    </location>
</feature>
<protein>
    <recommendedName>
        <fullName evidence="6">Ethanolamine utilization protein EutN</fullName>
    </recommendedName>
</protein>
<comment type="caution">
    <text evidence="4">The sequence shown here is derived from an EMBL/GenBank/DDBJ whole genome shotgun (WGS) entry which is preliminary data.</text>
</comment>
<dbReference type="PROSITE" id="PS51932">
    <property type="entry name" value="BMV"/>
    <property type="match status" value="1"/>
</dbReference>
<accession>A0A7V8VB38</accession>
<dbReference type="AlphaFoldDB" id="A0A7V8VB38"/>
<gene>
    <name evidence="4" type="ORF">HOV93_51170</name>
</gene>
<evidence type="ECO:0000256" key="1">
    <source>
        <dbReference type="ARBA" id="ARBA00024322"/>
    </source>
</evidence>
<evidence type="ECO:0000313" key="5">
    <source>
        <dbReference type="Proteomes" id="UP000551616"/>
    </source>
</evidence>
<dbReference type="RefSeq" id="WP_207399267.1">
    <property type="nucleotide sequence ID" value="NZ_JABRWO010000022.1"/>
</dbReference>
<organism evidence="4 5">
    <name type="scientific">Bremerella alba</name>
    <dbReference type="NCBI Taxonomy" id="980252"/>
    <lineage>
        <taxon>Bacteria</taxon>
        <taxon>Pseudomonadati</taxon>
        <taxon>Planctomycetota</taxon>
        <taxon>Planctomycetia</taxon>
        <taxon>Pirellulales</taxon>
        <taxon>Pirellulaceae</taxon>
        <taxon>Bremerella</taxon>
    </lineage>
</organism>
<evidence type="ECO:0008006" key="6">
    <source>
        <dbReference type="Google" id="ProtNLM"/>
    </source>
</evidence>